<dbReference type="Gene3D" id="3.40.50.200">
    <property type="entry name" value="Peptidase S8/S53 domain"/>
    <property type="match status" value="1"/>
</dbReference>
<organism evidence="10 11">
    <name type="scientific">Trichoderma semiorbis</name>
    <dbReference type="NCBI Taxonomy" id="1491008"/>
    <lineage>
        <taxon>Eukaryota</taxon>
        <taxon>Fungi</taxon>
        <taxon>Dikarya</taxon>
        <taxon>Ascomycota</taxon>
        <taxon>Pezizomycotina</taxon>
        <taxon>Sordariomycetes</taxon>
        <taxon>Hypocreomycetidae</taxon>
        <taxon>Hypocreales</taxon>
        <taxon>Hypocreaceae</taxon>
        <taxon>Trichoderma</taxon>
    </lineage>
</organism>
<dbReference type="GO" id="GO:0005576">
    <property type="term" value="C:extracellular region"/>
    <property type="evidence" value="ECO:0007669"/>
    <property type="project" value="UniProtKB-SubCell"/>
</dbReference>
<keyword evidence="3 8" id="KW-0479">Metal-binding</keyword>
<evidence type="ECO:0000256" key="4">
    <source>
        <dbReference type="ARBA" id="ARBA00022801"/>
    </source>
</evidence>
<feature type="active site" description="Charge relay system" evidence="8">
    <location>
        <position position="594"/>
    </location>
</feature>
<evidence type="ECO:0000259" key="9">
    <source>
        <dbReference type="PROSITE" id="PS51695"/>
    </source>
</evidence>
<dbReference type="InterPro" id="IPR015366">
    <property type="entry name" value="S53_propep"/>
</dbReference>
<dbReference type="EMBL" id="JAIMJC010000003">
    <property type="protein sequence ID" value="KAH0527517.1"/>
    <property type="molecule type" value="Genomic_DNA"/>
</dbReference>
<feature type="binding site" evidence="8">
    <location>
        <position position="636"/>
    </location>
    <ligand>
        <name>Ca(2+)</name>
        <dbReference type="ChEBI" id="CHEBI:29108"/>
    </ligand>
</feature>
<dbReference type="PROSITE" id="PS51695">
    <property type="entry name" value="SEDOLISIN"/>
    <property type="match status" value="1"/>
</dbReference>
<dbReference type="Proteomes" id="UP000826573">
    <property type="component" value="Unassembled WGS sequence"/>
</dbReference>
<sequence length="677" mass="73735">MRFSSAIQVAALVGLTSGRSIPGGHVVHEKRGVPNPKLHKRVSPDVVLPVRIGLKQNVKAEEQAEDWLAEISHPSSSLYGKHWTLDEVVEAFKPSDDAVETVAAWLIKSGISKERITHSDNKVWLAFDATAAEVESLLNTKYFHDDRDRALVATHEYHLPEHVSEHVDYITPGVKGTLMDMELRKRDGGPVAPQFDGSPVAPQFDGSPVAPQLKFNAHRRQQQIRPFPKLPKKSTPDDLSTCDQTITPKCLQALYNFEAPDPHAKVSKNNSLGVFEQGDVYSQPDFNAFFAEYTPYIPNGTHPALDSIDGAKAPVSQGNAGGESNLDFELAYPIIYPQTTTLFQTDDAFYAQQFTGVFNTFFDALDGSYCTYSAFGETGNDPTLDPVYPDTTHKGGYTGPLMCGVYKPTNVISISYGVQESDLPANYQKRQCQEFLKLALQGVSVFVASGDTGVGGYPGDTDADFYGCLRDDDVFSPTHPNSCPWLTNVGATKVYPGKTVHDPESAVFDPSSSFNYSSGGGFSNIYPIPQYQQSAVANYFKKYNPSYPYYENGQYQNSTGIYNRNGRGIPDVAANGDNIAVWVQGQKGLSGGTSASAPIFASLINRIVEERIKIGKGPLGLINSVLYENPGVLNDITNGTNPGCGTLGFNATKGWDPVTGLGTPNYPKMLELFLSLP</sequence>
<dbReference type="GO" id="GO:0008240">
    <property type="term" value="F:tripeptidyl-peptidase activity"/>
    <property type="evidence" value="ECO:0007669"/>
    <property type="project" value="TreeGrafter"/>
</dbReference>
<dbReference type="SUPFAM" id="SSF52743">
    <property type="entry name" value="Subtilisin-like"/>
    <property type="match status" value="1"/>
</dbReference>
<evidence type="ECO:0000256" key="7">
    <source>
        <dbReference type="ARBA" id="ARBA00023145"/>
    </source>
</evidence>
<dbReference type="CDD" id="cd04056">
    <property type="entry name" value="Peptidases_S53"/>
    <property type="match status" value="1"/>
</dbReference>
<feature type="binding site" evidence="8">
    <location>
        <position position="635"/>
    </location>
    <ligand>
        <name>Ca(2+)</name>
        <dbReference type="ChEBI" id="CHEBI:29108"/>
    </ligand>
</feature>
<dbReference type="PANTHER" id="PTHR14218">
    <property type="entry name" value="PROTEASE S8 TRIPEPTIDYL PEPTIDASE I CLN2"/>
    <property type="match status" value="1"/>
</dbReference>
<dbReference type="PANTHER" id="PTHR14218:SF19">
    <property type="entry name" value="SERINE PROTEASE AORO, PUTATIVE (AFU_ORTHOLOGUE AFUA_6G10250)-RELATED"/>
    <property type="match status" value="1"/>
</dbReference>
<dbReference type="Pfam" id="PF09286">
    <property type="entry name" value="Pro-kuma_activ"/>
    <property type="match status" value="1"/>
</dbReference>
<keyword evidence="4 8" id="KW-0378">Hydrolase</keyword>
<feature type="active site" description="Charge relay system" evidence="8">
    <location>
        <position position="323"/>
    </location>
</feature>
<evidence type="ECO:0000256" key="5">
    <source>
        <dbReference type="ARBA" id="ARBA00022825"/>
    </source>
</evidence>
<dbReference type="AlphaFoldDB" id="A0A9P8HMG0"/>
<evidence type="ECO:0000313" key="11">
    <source>
        <dbReference type="Proteomes" id="UP000826573"/>
    </source>
</evidence>
<proteinExistence type="predicted"/>
<feature type="binding site" evidence="8">
    <location>
        <position position="654"/>
    </location>
    <ligand>
        <name>Ca(2+)</name>
        <dbReference type="ChEBI" id="CHEBI:29108"/>
    </ligand>
</feature>
<dbReference type="InterPro" id="IPR036852">
    <property type="entry name" value="Peptidase_S8/S53_dom_sf"/>
</dbReference>
<evidence type="ECO:0000256" key="3">
    <source>
        <dbReference type="ARBA" id="ARBA00022723"/>
    </source>
</evidence>
<accession>A0A9P8HMG0</accession>
<evidence type="ECO:0000256" key="1">
    <source>
        <dbReference type="ARBA" id="ARBA00004239"/>
    </source>
</evidence>
<evidence type="ECO:0000256" key="8">
    <source>
        <dbReference type="PROSITE-ProRule" id="PRU01032"/>
    </source>
</evidence>
<dbReference type="InterPro" id="IPR050819">
    <property type="entry name" value="Tripeptidyl-peptidase_I"/>
</dbReference>
<keyword evidence="6 8" id="KW-0106">Calcium</keyword>
<reference evidence="10 11" key="1">
    <citation type="submission" date="2021-08" db="EMBL/GenBank/DDBJ databases">
        <title>The highly contiguous genome resource for Trichoderma semiorbis FJ059, a fungal antagonistic to plant pathogens.</title>
        <authorList>
            <person name="Liu T."/>
        </authorList>
    </citation>
    <scope>NUCLEOTIDE SEQUENCE [LARGE SCALE GENOMIC DNA]</scope>
    <source>
        <strain evidence="10 11">FJ059</strain>
    </source>
</reference>
<evidence type="ECO:0000313" key="10">
    <source>
        <dbReference type="EMBL" id="KAH0527517.1"/>
    </source>
</evidence>
<dbReference type="CDD" id="cd11377">
    <property type="entry name" value="Pro-peptidase_S53"/>
    <property type="match status" value="1"/>
</dbReference>
<dbReference type="SMART" id="SM00944">
    <property type="entry name" value="Pro-kuma_activ"/>
    <property type="match status" value="1"/>
</dbReference>
<feature type="active site" description="Charge relay system" evidence="8">
    <location>
        <position position="327"/>
    </location>
</feature>
<comment type="subcellular location">
    <subcellularLocation>
        <location evidence="1">Secreted</location>
        <location evidence="1">Extracellular space</location>
    </subcellularLocation>
</comment>
<comment type="caution">
    <text evidence="10">The sequence shown here is derived from an EMBL/GenBank/DDBJ whole genome shotgun (WGS) entry which is preliminary data.</text>
</comment>
<gene>
    <name evidence="10" type="ORF">TsFJ059_002514</name>
</gene>
<dbReference type="GO" id="GO:0006508">
    <property type="term" value="P:proteolysis"/>
    <property type="evidence" value="ECO:0007669"/>
    <property type="project" value="UniProtKB-KW"/>
</dbReference>
<feature type="binding site" evidence="8">
    <location>
        <position position="656"/>
    </location>
    <ligand>
        <name>Ca(2+)</name>
        <dbReference type="ChEBI" id="CHEBI:29108"/>
    </ligand>
</feature>
<dbReference type="SUPFAM" id="SSF54897">
    <property type="entry name" value="Protease propeptides/inhibitors"/>
    <property type="match status" value="1"/>
</dbReference>
<keyword evidence="2 8" id="KW-0645">Protease</keyword>
<evidence type="ECO:0000256" key="2">
    <source>
        <dbReference type="ARBA" id="ARBA00022670"/>
    </source>
</evidence>
<keyword evidence="5 8" id="KW-0720">Serine protease</keyword>
<dbReference type="GO" id="GO:0046872">
    <property type="term" value="F:metal ion binding"/>
    <property type="evidence" value="ECO:0007669"/>
    <property type="project" value="UniProtKB-UniRule"/>
</dbReference>
<feature type="domain" description="Peptidase S53" evidence="9">
    <location>
        <begin position="245"/>
        <end position="676"/>
    </location>
</feature>
<dbReference type="GO" id="GO:0004252">
    <property type="term" value="F:serine-type endopeptidase activity"/>
    <property type="evidence" value="ECO:0007669"/>
    <property type="project" value="UniProtKB-UniRule"/>
</dbReference>
<evidence type="ECO:0000256" key="6">
    <source>
        <dbReference type="ARBA" id="ARBA00022837"/>
    </source>
</evidence>
<keyword evidence="7" id="KW-0865">Zymogen</keyword>
<name>A0A9P8HMG0_9HYPO</name>
<keyword evidence="11" id="KW-1185">Reference proteome</keyword>
<dbReference type="InterPro" id="IPR030400">
    <property type="entry name" value="Sedolisin_dom"/>
</dbReference>
<protein>
    <recommendedName>
        <fullName evidence="9">Peptidase S53 domain-containing protein</fullName>
    </recommendedName>
</protein>
<comment type="cofactor">
    <cofactor evidence="8">
        <name>Ca(2+)</name>
        <dbReference type="ChEBI" id="CHEBI:29108"/>
    </cofactor>
    <text evidence="8">Binds 1 Ca(2+) ion per subunit.</text>
</comment>